<evidence type="ECO:0008006" key="4">
    <source>
        <dbReference type="Google" id="ProtNLM"/>
    </source>
</evidence>
<evidence type="ECO:0000313" key="3">
    <source>
        <dbReference type="Proteomes" id="UP000825935"/>
    </source>
</evidence>
<dbReference type="InterPro" id="IPR011990">
    <property type="entry name" value="TPR-like_helical_dom_sf"/>
</dbReference>
<keyword evidence="3" id="KW-1185">Reference proteome</keyword>
<accession>A0A8T2V469</accession>
<keyword evidence="1" id="KW-0802">TPR repeat</keyword>
<dbReference type="AlphaFoldDB" id="A0A8T2V469"/>
<evidence type="ECO:0000313" key="2">
    <source>
        <dbReference type="EMBL" id="KAH7440876.1"/>
    </source>
</evidence>
<comment type="caution">
    <text evidence="2">The sequence shown here is derived from an EMBL/GenBank/DDBJ whole genome shotgun (WGS) entry which is preliminary data.</text>
</comment>
<dbReference type="EMBL" id="CM035408">
    <property type="protein sequence ID" value="KAH7440876.1"/>
    <property type="molecule type" value="Genomic_DNA"/>
</dbReference>
<evidence type="ECO:0000256" key="1">
    <source>
        <dbReference type="PROSITE-ProRule" id="PRU00339"/>
    </source>
</evidence>
<proteinExistence type="predicted"/>
<name>A0A8T2V469_CERRI</name>
<feature type="repeat" description="TPR" evidence="1">
    <location>
        <begin position="84"/>
        <end position="117"/>
    </location>
</feature>
<sequence length="151" mass="17214">MTGHILISKWSACFPSRGVPRQWISSLRYRGFFLHPIRKAECCTLTLASTAIVRLRQSTFLPPLLAYQQVARMTELKTIYGNVCSCYRGMGLCYASLNESESALYWFEKAISIHPGLGQINKFIKMLKQKLSELNNDKDKDANKDNSEQDT</sequence>
<organism evidence="2 3">
    <name type="scientific">Ceratopteris richardii</name>
    <name type="common">Triangle waterfern</name>
    <dbReference type="NCBI Taxonomy" id="49495"/>
    <lineage>
        <taxon>Eukaryota</taxon>
        <taxon>Viridiplantae</taxon>
        <taxon>Streptophyta</taxon>
        <taxon>Embryophyta</taxon>
        <taxon>Tracheophyta</taxon>
        <taxon>Polypodiopsida</taxon>
        <taxon>Polypodiidae</taxon>
        <taxon>Polypodiales</taxon>
        <taxon>Pteridineae</taxon>
        <taxon>Pteridaceae</taxon>
        <taxon>Parkerioideae</taxon>
        <taxon>Ceratopteris</taxon>
    </lineage>
</organism>
<dbReference type="Gene3D" id="1.25.40.10">
    <property type="entry name" value="Tetratricopeptide repeat domain"/>
    <property type="match status" value="1"/>
</dbReference>
<protein>
    <recommendedName>
        <fullName evidence="4">Tetratricopeptide repeat protein</fullName>
    </recommendedName>
</protein>
<dbReference type="InterPro" id="IPR019734">
    <property type="entry name" value="TPR_rpt"/>
</dbReference>
<gene>
    <name evidence="2" type="ORF">KP509_03G014900</name>
</gene>
<reference evidence="2" key="1">
    <citation type="submission" date="2021-08" db="EMBL/GenBank/DDBJ databases">
        <title>WGS assembly of Ceratopteris richardii.</title>
        <authorList>
            <person name="Marchant D.B."/>
            <person name="Chen G."/>
            <person name="Jenkins J."/>
            <person name="Shu S."/>
            <person name="Leebens-Mack J."/>
            <person name="Grimwood J."/>
            <person name="Schmutz J."/>
            <person name="Soltis P."/>
            <person name="Soltis D."/>
            <person name="Chen Z.-H."/>
        </authorList>
    </citation>
    <scope>NUCLEOTIDE SEQUENCE</scope>
    <source>
        <strain evidence="2">Whitten #5841</strain>
        <tissue evidence="2">Leaf</tissue>
    </source>
</reference>
<dbReference type="PROSITE" id="PS50005">
    <property type="entry name" value="TPR"/>
    <property type="match status" value="1"/>
</dbReference>
<dbReference type="SUPFAM" id="SSF48452">
    <property type="entry name" value="TPR-like"/>
    <property type="match status" value="1"/>
</dbReference>
<dbReference type="OrthoDB" id="2335338at2759"/>
<dbReference type="Proteomes" id="UP000825935">
    <property type="component" value="Chromosome 3"/>
</dbReference>